<dbReference type="Proteomes" id="UP000027195">
    <property type="component" value="Unassembled WGS sequence"/>
</dbReference>
<dbReference type="OrthoDB" id="2568455at2759"/>
<evidence type="ECO:0000313" key="2">
    <source>
        <dbReference type="EMBL" id="KDQ21856.1"/>
    </source>
</evidence>
<reference evidence="3" key="1">
    <citation type="journal article" date="2014" name="Proc. Natl. Acad. Sci. U.S.A.">
        <title>Extensive sampling of basidiomycete genomes demonstrates inadequacy of the white-rot/brown-rot paradigm for wood decay fungi.</title>
        <authorList>
            <person name="Riley R."/>
            <person name="Salamov A.A."/>
            <person name="Brown D.W."/>
            <person name="Nagy L.G."/>
            <person name="Floudas D."/>
            <person name="Held B.W."/>
            <person name="Levasseur A."/>
            <person name="Lombard V."/>
            <person name="Morin E."/>
            <person name="Otillar R."/>
            <person name="Lindquist E.A."/>
            <person name="Sun H."/>
            <person name="LaButti K.M."/>
            <person name="Schmutz J."/>
            <person name="Jabbour D."/>
            <person name="Luo H."/>
            <person name="Baker S.E."/>
            <person name="Pisabarro A.G."/>
            <person name="Walton J.D."/>
            <person name="Blanchette R.A."/>
            <person name="Henrissat B."/>
            <person name="Martin F."/>
            <person name="Cullen D."/>
            <person name="Hibbett D.S."/>
            <person name="Grigoriev I.V."/>
        </authorList>
    </citation>
    <scope>NUCLEOTIDE SEQUENCE [LARGE SCALE GENOMIC DNA]</scope>
    <source>
        <strain evidence="3">FD-172 SS1</strain>
    </source>
</reference>
<feature type="compositionally biased region" description="Polar residues" evidence="1">
    <location>
        <begin position="379"/>
        <end position="399"/>
    </location>
</feature>
<feature type="compositionally biased region" description="Low complexity" evidence="1">
    <location>
        <begin position="1"/>
        <end position="14"/>
    </location>
</feature>
<evidence type="ECO:0000256" key="1">
    <source>
        <dbReference type="SAM" id="MobiDB-lite"/>
    </source>
</evidence>
<evidence type="ECO:0000313" key="3">
    <source>
        <dbReference type="Proteomes" id="UP000027195"/>
    </source>
</evidence>
<organism evidence="2 3">
    <name type="scientific">Botryobasidium botryosum (strain FD-172 SS1)</name>
    <dbReference type="NCBI Taxonomy" id="930990"/>
    <lineage>
        <taxon>Eukaryota</taxon>
        <taxon>Fungi</taxon>
        <taxon>Dikarya</taxon>
        <taxon>Basidiomycota</taxon>
        <taxon>Agaricomycotina</taxon>
        <taxon>Agaricomycetes</taxon>
        <taxon>Cantharellales</taxon>
        <taxon>Botryobasidiaceae</taxon>
        <taxon>Botryobasidium</taxon>
    </lineage>
</organism>
<feature type="region of interest" description="Disordered" evidence="1">
    <location>
        <begin position="1"/>
        <end position="133"/>
    </location>
</feature>
<feature type="compositionally biased region" description="Low complexity" evidence="1">
    <location>
        <begin position="65"/>
        <end position="79"/>
    </location>
</feature>
<feature type="compositionally biased region" description="Low complexity" evidence="1">
    <location>
        <begin position="122"/>
        <end position="131"/>
    </location>
</feature>
<dbReference type="AlphaFoldDB" id="A0A067NDM7"/>
<name>A0A067NDM7_BOTB1</name>
<accession>A0A067NDM7</accession>
<proteinExistence type="predicted"/>
<feature type="compositionally biased region" description="Low complexity" evidence="1">
    <location>
        <begin position="22"/>
        <end position="46"/>
    </location>
</feature>
<protein>
    <submittedName>
        <fullName evidence="2">Uncharacterized protein</fullName>
    </submittedName>
</protein>
<dbReference type="EMBL" id="KL198016">
    <property type="protein sequence ID" value="KDQ21856.1"/>
    <property type="molecule type" value="Genomic_DNA"/>
</dbReference>
<feature type="region of interest" description="Disordered" evidence="1">
    <location>
        <begin position="313"/>
        <end position="407"/>
    </location>
</feature>
<feature type="compositionally biased region" description="Basic residues" evidence="1">
    <location>
        <begin position="95"/>
        <end position="106"/>
    </location>
</feature>
<sequence length="511" mass="56079">MAAVAPDAPAARLRQPPPPPLRIASPSRRFSAGTSRASPAKPRPSSTLGLARDHQSPTTFLYELPSSTRSPPPTSSRTPNRVFSPPLSPPAANRHGSRTSSLHHPRPINPSSHSASPPPIPRASSSTPRAPAKQELDKFAQFCHEWYYQQNALSGRIMSQTLANIHPSQRATYTRLQASIRSAFHADQSLRRVSEFRAVLASTQPGHSLSIASRNDPSSPRAKKERAEKVQKFIHTQCLAGVPGTHPFFLGLYGALRLQTLPENLGGAGEHRLKWEIDDAVFMESAGKDFTLEAVDVLKGVLGFEDMPMKKQTIHTPEQQSSTLLDTDASSDSEQEQATSTDQLRRQTLPRVNSFVPRVPSNPFLDPSRGTPPDGSESPMPTTPSDDISASTTPYTPTLTPAEYTVGDPLSSPQLRTWIAPAGLSNPEIHALVGLFPPFITQSRIPRFPVQKKKRGKDLAKELEEGLAMSEPPTDIRVGTGRMWVGTDIRLEGWKGGMWSRLRDWLRRIFS</sequence>
<dbReference type="InParanoid" id="A0A067NDM7"/>
<gene>
    <name evidence="2" type="ORF">BOTBODRAFT_50388</name>
</gene>
<dbReference type="HOGENOM" id="CLU_022092_0_0_1"/>
<keyword evidence="3" id="KW-1185">Reference proteome</keyword>